<keyword evidence="2" id="KW-1185">Reference proteome</keyword>
<reference evidence="1 2" key="1">
    <citation type="submission" date="2024-01" db="EMBL/GenBank/DDBJ databases">
        <title>A telomere-to-telomere, gap-free genome of sweet tea (Lithocarpus litseifolius).</title>
        <authorList>
            <person name="Zhou J."/>
        </authorList>
    </citation>
    <scope>NUCLEOTIDE SEQUENCE [LARGE SCALE GENOMIC DNA]</scope>
    <source>
        <strain evidence="1">Zhou-2022a</strain>
        <tissue evidence="1">Leaf</tissue>
    </source>
</reference>
<dbReference type="Proteomes" id="UP001459277">
    <property type="component" value="Unassembled WGS sequence"/>
</dbReference>
<accession>A0AAW2E6U9</accession>
<gene>
    <name evidence="1" type="ORF">SO802_003815</name>
</gene>
<sequence>MAEICCGLVNESETSTACEQSLRAARRRRMEIRRFKFVTKVATPKPENTS</sequence>
<protein>
    <submittedName>
        <fullName evidence="1">Uncharacterized protein</fullName>
    </submittedName>
</protein>
<comment type="caution">
    <text evidence="1">The sequence shown here is derived from an EMBL/GenBank/DDBJ whole genome shotgun (WGS) entry which is preliminary data.</text>
</comment>
<evidence type="ECO:0000313" key="2">
    <source>
        <dbReference type="Proteomes" id="UP001459277"/>
    </source>
</evidence>
<name>A0AAW2E6U9_9ROSI</name>
<dbReference type="EMBL" id="JAZDWU010000001">
    <property type="protein sequence ID" value="KAL0016746.1"/>
    <property type="molecule type" value="Genomic_DNA"/>
</dbReference>
<dbReference type="AlphaFoldDB" id="A0AAW2E6U9"/>
<proteinExistence type="predicted"/>
<organism evidence="1 2">
    <name type="scientific">Lithocarpus litseifolius</name>
    <dbReference type="NCBI Taxonomy" id="425828"/>
    <lineage>
        <taxon>Eukaryota</taxon>
        <taxon>Viridiplantae</taxon>
        <taxon>Streptophyta</taxon>
        <taxon>Embryophyta</taxon>
        <taxon>Tracheophyta</taxon>
        <taxon>Spermatophyta</taxon>
        <taxon>Magnoliopsida</taxon>
        <taxon>eudicotyledons</taxon>
        <taxon>Gunneridae</taxon>
        <taxon>Pentapetalae</taxon>
        <taxon>rosids</taxon>
        <taxon>fabids</taxon>
        <taxon>Fagales</taxon>
        <taxon>Fagaceae</taxon>
        <taxon>Lithocarpus</taxon>
    </lineage>
</organism>
<evidence type="ECO:0000313" key="1">
    <source>
        <dbReference type="EMBL" id="KAL0016746.1"/>
    </source>
</evidence>